<reference evidence="18 19" key="1">
    <citation type="journal article" date="2023" name="Hortic Res">
        <title>Pangenome of water caltrop reveals structural variations and asymmetric subgenome divergence after allopolyploidization.</title>
        <authorList>
            <person name="Zhang X."/>
            <person name="Chen Y."/>
            <person name="Wang L."/>
            <person name="Yuan Y."/>
            <person name="Fang M."/>
            <person name="Shi L."/>
            <person name="Lu R."/>
            <person name="Comes H.P."/>
            <person name="Ma Y."/>
            <person name="Chen Y."/>
            <person name="Huang G."/>
            <person name="Zhou Y."/>
            <person name="Zheng Z."/>
            <person name="Qiu Y."/>
        </authorList>
    </citation>
    <scope>NUCLEOTIDE SEQUENCE [LARGE SCALE GENOMIC DNA]</scope>
    <source>
        <strain evidence="18">F231</strain>
    </source>
</reference>
<comment type="subcellular location">
    <subcellularLocation>
        <location evidence="2">Membrane</location>
        <topology evidence="2">Single-pass membrane protein</topology>
    </subcellularLocation>
</comment>
<evidence type="ECO:0000256" key="4">
    <source>
        <dbReference type="ARBA" id="ARBA00012483"/>
    </source>
</evidence>
<evidence type="ECO:0000256" key="9">
    <source>
        <dbReference type="ARBA" id="ARBA00022786"/>
    </source>
</evidence>
<evidence type="ECO:0000256" key="16">
    <source>
        <dbReference type="SAM" id="Phobius"/>
    </source>
</evidence>
<dbReference type="InterPro" id="IPR044600">
    <property type="entry name" value="ATL1/ATL16-like"/>
</dbReference>
<comment type="caution">
    <text evidence="18">The sequence shown here is derived from an EMBL/GenBank/DDBJ whole genome shotgun (WGS) entry which is preliminary data.</text>
</comment>
<evidence type="ECO:0000313" key="18">
    <source>
        <dbReference type="EMBL" id="KAK4789930.1"/>
    </source>
</evidence>
<dbReference type="GO" id="GO:0016567">
    <property type="term" value="P:protein ubiquitination"/>
    <property type="evidence" value="ECO:0007669"/>
    <property type="project" value="InterPro"/>
</dbReference>
<evidence type="ECO:0000256" key="3">
    <source>
        <dbReference type="ARBA" id="ARBA00004906"/>
    </source>
</evidence>
<dbReference type="Gene3D" id="3.30.40.10">
    <property type="entry name" value="Zinc/RING finger domain, C3HC4 (zinc finger)"/>
    <property type="match status" value="1"/>
</dbReference>
<feature type="domain" description="RING-type" evidence="17">
    <location>
        <begin position="221"/>
        <end position="263"/>
    </location>
</feature>
<evidence type="ECO:0000259" key="17">
    <source>
        <dbReference type="PROSITE" id="PS50089"/>
    </source>
</evidence>
<evidence type="ECO:0000256" key="8">
    <source>
        <dbReference type="ARBA" id="ARBA00022771"/>
    </source>
</evidence>
<keyword evidence="9" id="KW-0833">Ubl conjugation pathway</keyword>
<evidence type="ECO:0000256" key="12">
    <source>
        <dbReference type="ARBA" id="ARBA00023136"/>
    </source>
</evidence>
<dbReference type="GO" id="GO:0061630">
    <property type="term" value="F:ubiquitin protein ligase activity"/>
    <property type="evidence" value="ECO:0007669"/>
    <property type="project" value="UniProtKB-EC"/>
</dbReference>
<comment type="pathway">
    <text evidence="3">Protein modification; protein ubiquitination.</text>
</comment>
<keyword evidence="6 16" id="KW-0812">Transmembrane</keyword>
<sequence>MVLAAYIINNRVQIWDIYISLYCYWPLLLAVEQRGGSSSTRLSSGRLNSPYPLLIESSFWVFHLLGSWFALDSSFSVLPVLNRAMMKESSPLGARELLDGATAGSDMDESLEVSSPPLHDSAPMELTAKILTTAAIVLFLVVIFVLILHLYAKWFWGRAEDFPAAAGQNPARRRRHHRRRRHFVFSAAAHGSVSKGLDPAILRSLPAVFYDPEDLGEGLECAICLSELVEGEKARLLPKCNHGFHSDCIDMWFESHSTCPICRNPVGDDDSSKSAETDVEDMDSSSSSSSSSNDGGELAEENMSNEQHSESLNFPTNVLFWGNETQVSSRSAAASSEEAPCSAIVAVSTSTSTSNSSNALVDRMLAIDIPRLTDGSSSRFVEEEPKSPVTTRLRSLKRLLIRDRRVNPCSSSSTDADQV</sequence>
<dbReference type="InterPro" id="IPR013083">
    <property type="entry name" value="Znf_RING/FYVE/PHD"/>
</dbReference>
<dbReference type="PROSITE" id="PS50089">
    <property type="entry name" value="ZF_RING_2"/>
    <property type="match status" value="1"/>
</dbReference>
<evidence type="ECO:0000256" key="11">
    <source>
        <dbReference type="ARBA" id="ARBA00022989"/>
    </source>
</evidence>
<keyword evidence="7" id="KW-0479">Metal-binding</keyword>
<keyword evidence="8 14" id="KW-0863">Zinc-finger</keyword>
<evidence type="ECO:0000256" key="13">
    <source>
        <dbReference type="ARBA" id="ARBA00024209"/>
    </source>
</evidence>
<dbReference type="Pfam" id="PF13639">
    <property type="entry name" value="zf-RING_2"/>
    <property type="match status" value="1"/>
</dbReference>
<comment type="similarity">
    <text evidence="13">Belongs to the RING-type zinc finger family. ATL subfamily.</text>
</comment>
<dbReference type="PANTHER" id="PTHR46913:SF1">
    <property type="entry name" value="RING-H2 FINGER PROTEIN ATL16"/>
    <property type="match status" value="1"/>
</dbReference>
<organism evidence="18 19">
    <name type="scientific">Trapa natans</name>
    <name type="common">Water chestnut</name>
    <dbReference type="NCBI Taxonomy" id="22666"/>
    <lineage>
        <taxon>Eukaryota</taxon>
        <taxon>Viridiplantae</taxon>
        <taxon>Streptophyta</taxon>
        <taxon>Embryophyta</taxon>
        <taxon>Tracheophyta</taxon>
        <taxon>Spermatophyta</taxon>
        <taxon>Magnoliopsida</taxon>
        <taxon>eudicotyledons</taxon>
        <taxon>Gunneridae</taxon>
        <taxon>Pentapetalae</taxon>
        <taxon>rosids</taxon>
        <taxon>malvids</taxon>
        <taxon>Myrtales</taxon>
        <taxon>Lythraceae</taxon>
        <taxon>Trapa</taxon>
    </lineage>
</organism>
<keyword evidence="5" id="KW-0808">Transferase</keyword>
<gene>
    <name evidence="18" type="ORF">SAY86_017234</name>
</gene>
<dbReference type="InterPro" id="IPR001841">
    <property type="entry name" value="Znf_RING"/>
</dbReference>
<protein>
    <recommendedName>
        <fullName evidence="4">RING-type E3 ubiquitin transferase</fullName>
        <ecNumber evidence="4">2.3.2.27</ecNumber>
    </recommendedName>
</protein>
<keyword evidence="12 16" id="KW-0472">Membrane</keyword>
<name>A0AAN7LPN5_TRANT</name>
<evidence type="ECO:0000256" key="15">
    <source>
        <dbReference type="SAM" id="MobiDB-lite"/>
    </source>
</evidence>
<feature type="transmembrane region" description="Helical" evidence="16">
    <location>
        <begin position="51"/>
        <end position="71"/>
    </location>
</feature>
<feature type="region of interest" description="Disordered" evidence="15">
    <location>
        <begin position="266"/>
        <end position="309"/>
    </location>
</feature>
<dbReference type="SUPFAM" id="SSF57850">
    <property type="entry name" value="RING/U-box"/>
    <property type="match status" value="1"/>
</dbReference>
<dbReference type="PANTHER" id="PTHR46913">
    <property type="entry name" value="RING-H2 FINGER PROTEIN ATL16"/>
    <property type="match status" value="1"/>
</dbReference>
<keyword evidence="10" id="KW-0862">Zinc</keyword>
<dbReference type="EC" id="2.3.2.27" evidence="4"/>
<dbReference type="Proteomes" id="UP001346149">
    <property type="component" value="Unassembled WGS sequence"/>
</dbReference>
<dbReference type="SMART" id="SM00184">
    <property type="entry name" value="RING"/>
    <property type="match status" value="1"/>
</dbReference>
<proteinExistence type="inferred from homology"/>
<evidence type="ECO:0000256" key="14">
    <source>
        <dbReference type="PROSITE-ProRule" id="PRU00175"/>
    </source>
</evidence>
<evidence type="ECO:0000256" key="2">
    <source>
        <dbReference type="ARBA" id="ARBA00004167"/>
    </source>
</evidence>
<dbReference type="CDD" id="cd16461">
    <property type="entry name" value="RING-H2_EL5-like"/>
    <property type="match status" value="1"/>
</dbReference>
<keyword evidence="11 16" id="KW-1133">Transmembrane helix</keyword>
<dbReference type="FunFam" id="3.30.40.10:FF:000475">
    <property type="entry name" value="RING-H2 finger protein ATL3"/>
    <property type="match status" value="1"/>
</dbReference>
<evidence type="ECO:0000313" key="19">
    <source>
        <dbReference type="Proteomes" id="UP001346149"/>
    </source>
</evidence>
<keyword evidence="19" id="KW-1185">Reference proteome</keyword>
<feature type="transmembrane region" description="Helical" evidence="16">
    <location>
        <begin position="130"/>
        <end position="152"/>
    </location>
</feature>
<dbReference type="GO" id="GO:0016020">
    <property type="term" value="C:membrane"/>
    <property type="evidence" value="ECO:0007669"/>
    <property type="project" value="UniProtKB-SubCell"/>
</dbReference>
<evidence type="ECO:0000256" key="5">
    <source>
        <dbReference type="ARBA" id="ARBA00022679"/>
    </source>
</evidence>
<dbReference type="AlphaFoldDB" id="A0AAN7LPN5"/>
<evidence type="ECO:0000256" key="6">
    <source>
        <dbReference type="ARBA" id="ARBA00022692"/>
    </source>
</evidence>
<comment type="catalytic activity">
    <reaction evidence="1">
        <text>S-ubiquitinyl-[E2 ubiquitin-conjugating enzyme]-L-cysteine + [acceptor protein]-L-lysine = [E2 ubiquitin-conjugating enzyme]-L-cysteine + N(6)-ubiquitinyl-[acceptor protein]-L-lysine.</text>
        <dbReference type="EC" id="2.3.2.27"/>
    </reaction>
</comment>
<evidence type="ECO:0000256" key="10">
    <source>
        <dbReference type="ARBA" id="ARBA00022833"/>
    </source>
</evidence>
<accession>A0AAN7LPN5</accession>
<evidence type="ECO:0000256" key="1">
    <source>
        <dbReference type="ARBA" id="ARBA00000900"/>
    </source>
</evidence>
<dbReference type="GO" id="GO:0008270">
    <property type="term" value="F:zinc ion binding"/>
    <property type="evidence" value="ECO:0007669"/>
    <property type="project" value="UniProtKB-KW"/>
</dbReference>
<dbReference type="EMBL" id="JAXQNO010000010">
    <property type="protein sequence ID" value="KAK4789930.1"/>
    <property type="molecule type" value="Genomic_DNA"/>
</dbReference>
<feature type="transmembrane region" description="Helical" evidence="16">
    <location>
        <begin position="12"/>
        <end position="31"/>
    </location>
</feature>
<evidence type="ECO:0000256" key="7">
    <source>
        <dbReference type="ARBA" id="ARBA00022723"/>
    </source>
</evidence>